<dbReference type="SUPFAM" id="SSF53850">
    <property type="entry name" value="Periplasmic binding protein-like II"/>
    <property type="match status" value="1"/>
</dbReference>
<keyword evidence="3" id="KW-1185">Reference proteome</keyword>
<organism evidence="2 3">
    <name type="scientific">Labedella gwakjiensis</name>
    <dbReference type="NCBI Taxonomy" id="390269"/>
    <lineage>
        <taxon>Bacteria</taxon>
        <taxon>Bacillati</taxon>
        <taxon>Actinomycetota</taxon>
        <taxon>Actinomycetes</taxon>
        <taxon>Micrococcales</taxon>
        <taxon>Microbacteriaceae</taxon>
        <taxon>Labedella</taxon>
    </lineage>
</organism>
<protein>
    <submittedName>
        <fullName evidence="2">ABC transporter family substrate-binding protein</fullName>
    </submittedName>
</protein>
<dbReference type="InterPro" id="IPR039424">
    <property type="entry name" value="SBP_5"/>
</dbReference>
<dbReference type="Gene3D" id="3.10.105.10">
    <property type="entry name" value="Dipeptide-binding Protein, Domain 3"/>
    <property type="match status" value="1"/>
</dbReference>
<reference evidence="2 3" key="1">
    <citation type="submission" date="2018-12" db="EMBL/GenBank/DDBJ databases">
        <authorList>
            <person name="hu s."/>
            <person name="Xu Y."/>
            <person name="Xu B."/>
            <person name="Li F."/>
        </authorList>
    </citation>
    <scope>NUCLEOTIDE SEQUENCE [LARGE SCALE GENOMIC DNA]</scope>
    <source>
        <strain evidence="2 3">KSW2-17</strain>
    </source>
</reference>
<dbReference type="InterPro" id="IPR000914">
    <property type="entry name" value="SBP_5_dom"/>
</dbReference>
<dbReference type="PANTHER" id="PTHR30290">
    <property type="entry name" value="PERIPLASMIC BINDING COMPONENT OF ABC TRANSPORTER"/>
    <property type="match status" value="1"/>
</dbReference>
<evidence type="ECO:0000313" key="3">
    <source>
        <dbReference type="Proteomes" id="UP000268291"/>
    </source>
</evidence>
<dbReference type="Proteomes" id="UP000268291">
    <property type="component" value="Unassembled WGS sequence"/>
</dbReference>
<dbReference type="EMBL" id="RZGY01000001">
    <property type="protein sequence ID" value="RUQ85708.1"/>
    <property type="molecule type" value="Genomic_DNA"/>
</dbReference>
<evidence type="ECO:0000259" key="1">
    <source>
        <dbReference type="Pfam" id="PF00496"/>
    </source>
</evidence>
<name>A0ABY0C6K3_9MICO</name>
<comment type="caution">
    <text evidence="2">The sequence shown here is derived from an EMBL/GenBank/DDBJ whole genome shotgun (WGS) entry which is preliminary data.</text>
</comment>
<sequence>MGEEVPRVIGIQSGSGAYRRALTLAHLCTGGTVKITRFGAVAAAVGTGVLVLSGCSAPAAQDSGLDEGTSVNVAWNQAFYSYNGSTSFGNATANNNITSMTLSDFKYYDNTPELQKDTSFGTYELVSEDPMVVKYTVADDAVWSDGTAIDAGDLLLGWAANSRALDTPDFDPSEFTDPDTGEFTDDFPTDIVYFDSGAQPDTGLGLVQDVPEISEDGKSMTLTYTTPWVDWELDLPPMLPAHVVAKNALGIDDNAEAEDALVTAIQDNDAASLASISNFWNTGFNFTELPSDEELYLSSGPYVISDFQADQFITLTANEEYTGDRQPNIAEVTVRFIPDPNAAVSALENGEVDVISPQATTDVVEALDAIDSATVLTGSEGTYEHLDLQFENSKSGHFDDPKVREAFMKVIPRQEIIDKLIKPIVGDDATTRDSQIFVPGAEGYDDSIAGNGSDAYADVDVEGAKALLAEAGVTNPEVCILYASNNPRRVNEFQLIQSQAAEAGFNVTDCGSEDWGGLLGTPGAYDASLFGWQSTSLGVTSSGPTFQTGAINNLNFFSSPEADAVIAELGGEFDADAQIALQQELDKIIWDNYYGATIFQFPAVTAYNESAVTGIDPSILAPTIFWNITEWEVPAS</sequence>
<dbReference type="PANTHER" id="PTHR30290:SF65">
    <property type="entry name" value="MONOACYL PHOSPHATIDYLINOSITOL TETRAMANNOSIDE-BINDING PROTEIN LPQW-RELATED"/>
    <property type="match status" value="1"/>
</dbReference>
<dbReference type="CDD" id="cd08501">
    <property type="entry name" value="PBP2_Lpqw"/>
    <property type="match status" value="1"/>
</dbReference>
<proteinExistence type="predicted"/>
<feature type="domain" description="Solute-binding protein family 5" evidence="1">
    <location>
        <begin position="126"/>
        <end position="538"/>
    </location>
</feature>
<dbReference type="Pfam" id="PF00496">
    <property type="entry name" value="SBP_bac_5"/>
    <property type="match status" value="1"/>
</dbReference>
<evidence type="ECO:0000313" key="2">
    <source>
        <dbReference type="EMBL" id="RUQ85708.1"/>
    </source>
</evidence>
<gene>
    <name evidence="2" type="ORF">ELQ93_01330</name>
</gene>
<accession>A0ABY0C6K3</accession>
<dbReference type="Gene3D" id="3.40.190.10">
    <property type="entry name" value="Periplasmic binding protein-like II"/>
    <property type="match status" value="1"/>
</dbReference>